<evidence type="ECO:0000256" key="1">
    <source>
        <dbReference type="SAM" id="MobiDB-lite"/>
    </source>
</evidence>
<sequence>MANCEINGKFTDQIPKWDRKTRADGNEMGGVIELLVNNDVNLKKRAELMAGERQAAFSAAGWGDGPPYTQTVQVEGMKDTDKPIPMFVDDGTDEKDSKGRKKAYGCISHFDSAEGSVTATCRFKKPTADCTVNFKGV</sequence>
<name>A0A8S5N8E6_9CAUD</name>
<feature type="region of interest" description="Disordered" evidence="1">
    <location>
        <begin position="76"/>
        <end position="99"/>
    </location>
</feature>
<proteinExistence type="predicted"/>
<reference evidence="2" key="1">
    <citation type="journal article" date="2021" name="Proc. Natl. Acad. Sci. U.S.A.">
        <title>A Catalog of Tens of Thousands of Viruses from Human Metagenomes Reveals Hidden Associations with Chronic Diseases.</title>
        <authorList>
            <person name="Tisza M.J."/>
            <person name="Buck C.B."/>
        </authorList>
    </citation>
    <scope>NUCLEOTIDE SEQUENCE</scope>
    <source>
        <strain evidence="2">Ct5hB2</strain>
    </source>
</reference>
<protein>
    <submittedName>
        <fullName evidence="2">Uncharacterized protein</fullName>
    </submittedName>
</protein>
<dbReference type="EMBL" id="BK015093">
    <property type="protein sequence ID" value="DAD90732.1"/>
    <property type="molecule type" value="Genomic_DNA"/>
</dbReference>
<evidence type="ECO:0000313" key="2">
    <source>
        <dbReference type="EMBL" id="DAD90732.1"/>
    </source>
</evidence>
<organism evidence="2">
    <name type="scientific">Myoviridae sp. ct5hB2</name>
    <dbReference type="NCBI Taxonomy" id="2826614"/>
    <lineage>
        <taxon>Viruses</taxon>
        <taxon>Duplodnaviria</taxon>
        <taxon>Heunggongvirae</taxon>
        <taxon>Uroviricota</taxon>
        <taxon>Caudoviricetes</taxon>
    </lineage>
</organism>
<accession>A0A8S5N8E6</accession>